<feature type="region of interest" description="Disordered" evidence="1">
    <location>
        <begin position="286"/>
        <end position="542"/>
    </location>
</feature>
<protein>
    <submittedName>
        <fullName evidence="2">Uncharacterized protein</fullName>
    </submittedName>
</protein>
<dbReference type="EMBL" id="BOMI01000191">
    <property type="protein sequence ID" value="GID80428.1"/>
    <property type="molecule type" value="Genomic_DNA"/>
</dbReference>
<feature type="region of interest" description="Disordered" evidence="1">
    <location>
        <begin position="560"/>
        <end position="580"/>
    </location>
</feature>
<feature type="compositionally biased region" description="Basic and acidic residues" evidence="1">
    <location>
        <begin position="466"/>
        <end position="475"/>
    </location>
</feature>
<feature type="compositionally biased region" description="Basic and acidic residues" evidence="1">
    <location>
        <begin position="207"/>
        <end position="217"/>
    </location>
</feature>
<feature type="region of interest" description="Disordered" evidence="1">
    <location>
        <begin position="708"/>
        <end position="753"/>
    </location>
</feature>
<feature type="region of interest" description="Disordered" evidence="1">
    <location>
        <begin position="200"/>
        <end position="224"/>
    </location>
</feature>
<evidence type="ECO:0000313" key="2">
    <source>
        <dbReference type="EMBL" id="GID80428.1"/>
    </source>
</evidence>
<evidence type="ECO:0000256" key="1">
    <source>
        <dbReference type="SAM" id="MobiDB-lite"/>
    </source>
</evidence>
<feature type="compositionally biased region" description="Gly residues" evidence="1">
    <location>
        <begin position="560"/>
        <end position="569"/>
    </location>
</feature>
<accession>A0ABQ3YKB3</accession>
<feature type="region of interest" description="Disordered" evidence="1">
    <location>
        <begin position="163"/>
        <end position="184"/>
    </location>
</feature>
<feature type="compositionally biased region" description="Gly residues" evidence="1">
    <location>
        <begin position="719"/>
        <end position="728"/>
    </location>
</feature>
<dbReference type="Proteomes" id="UP000609879">
    <property type="component" value="Unassembled WGS sequence"/>
</dbReference>
<feature type="region of interest" description="Disordered" evidence="1">
    <location>
        <begin position="633"/>
        <end position="654"/>
    </location>
</feature>
<feature type="compositionally biased region" description="Gly residues" evidence="1">
    <location>
        <begin position="337"/>
        <end position="353"/>
    </location>
</feature>
<feature type="region of interest" description="Disordered" evidence="1">
    <location>
        <begin position="867"/>
        <end position="912"/>
    </location>
</feature>
<feature type="compositionally biased region" description="Low complexity" evidence="1">
    <location>
        <begin position="325"/>
        <end position="336"/>
    </location>
</feature>
<proteinExistence type="predicted"/>
<feature type="region of interest" description="Disordered" evidence="1">
    <location>
        <begin position="826"/>
        <end position="846"/>
    </location>
</feature>
<feature type="compositionally biased region" description="Basic and acidic residues" evidence="1">
    <location>
        <begin position="1"/>
        <end position="16"/>
    </location>
</feature>
<feature type="compositionally biased region" description="Basic and acidic residues" evidence="1">
    <location>
        <begin position="597"/>
        <end position="614"/>
    </location>
</feature>
<gene>
    <name evidence="2" type="ORF">Ade02nite_90690</name>
</gene>
<feature type="compositionally biased region" description="Gly residues" evidence="1">
    <location>
        <begin position="643"/>
        <end position="653"/>
    </location>
</feature>
<feature type="region of interest" description="Disordered" evidence="1">
    <location>
        <begin position="1"/>
        <end position="131"/>
    </location>
</feature>
<feature type="compositionally biased region" description="Basic and acidic residues" evidence="1">
    <location>
        <begin position="867"/>
        <end position="876"/>
    </location>
</feature>
<keyword evidence="3" id="KW-1185">Reference proteome</keyword>
<feature type="compositionally biased region" description="Basic and acidic residues" evidence="1">
    <location>
        <begin position="114"/>
        <end position="131"/>
    </location>
</feature>
<feature type="region of interest" description="Disordered" evidence="1">
    <location>
        <begin position="592"/>
        <end position="619"/>
    </location>
</feature>
<organism evidence="2 3">
    <name type="scientific">Paractinoplanes deccanensis</name>
    <dbReference type="NCBI Taxonomy" id="113561"/>
    <lineage>
        <taxon>Bacteria</taxon>
        <taxon>Bacillati</taxon>
        <taxon>Actinomycetota</taxon>
        <taxon>Actinomycetes</taxon>
        <taxon>Micromonosporales</taxon>
        <taxon>Micromonosporaceae</taxon>
        <taxon>Paractinoplanes</taxon>
    </lineage>
</organism>
<comment type="caution">
    <text evidence="2">The sequence shown here is derived from an EMBL/GenBank/DDBJ whole genome shotgun (WGS) entry which is preliminary data.</text>
</comment>
<feature type="compositionally biased region" description="Basic and acidic residues" evidence="1">
    <location>
        <begin position="33"/>
        <end position="47"/>
    </location>
</feature>
<reference evidence="2 3" key="1">
    <citation type="submission" date="2021-01" db="EMBL/GenBank/DDBJ databases">
        <title>Whole genome shotgun sequence of Actinoplanes deccanensis NBRC 13994.</title>
        <authorList>
            <person name="Komaki H."/>
            <person name="Tamura T."/>
        </authorList>
    </citation>
    <scope>NUCLEOTIDE SEQUENCE [LARGE SCALE GENOMIC DNA]</scope>
    <source>
        <strain evidence="2 3">NBRC 13994</strain>
    </source>
</reference>
<sequence length="912" mass="94450">MAGEVVRRRVIEDQRGRQPQPGVGGEPVAQLDGGERVEAEVAEEPVRRGGLGRGVPEHGGRVPAHQAQHGPAALLVAHPRHRHGGSLGAGRRGDQAAQQRGQLAGGRPGAPGRQVERGRDDHGRHDGGEDRVEEREALLGGHRQDAGAPGADLVRLAERGGHAAALGPQPPLDGDHGPAGGRAAGRVGVQERVGRRVVRLPAGADAGGRRGEDDERGQVQAGGELVQVPDGVRLRPQHRVDLLVGHRGEQAVADDAGAVHHGGERVAGRHLLEAGAQLVTVGDVGRDDRRLGTGRGQLVEERGRAGRRRPAAADQQEVPQAVPLDQVQGDQPADAAGGAGDQHGAGGVGGPGRGRLRHAGQPRREDPAAAQRQLRLAGGEGGGEQTVGGRGAVGVEQRETPGVLGLRRPQQSPGRGAGRVGARTGRVPGDHHQPGRLQGVRGKPRLHQLQRRADGGAHRAGGGRGGQHDLRDRGAVAHGGGQPREIRERRRHPAHTGRADRGPAAGVPGLPGRDLGPVDDEQRVAAPVPHGPVGGADRRRREHRAPLGVAQVERERVVTGGGQVGPGRRGAGRGQHHAAPVDGQAHVALAGRPQPLGHRDRGGQQRGVDAEARGLRQPVGGQRHLRPQIVGGRAGRLRRAGRDGAGGVPGPRGAGPIVAGVHADRPPPGLVRRAEQHLQLHGAALGQREGLLDGQLGELVAAGLPAGVQGQLDDRGGRGQRVGQGRSGGARDAAGQDEPVAVGQPDGGAEQRVVDRADAEPGHVARRRERVLEPVPLALERVRGQLHHASAGAVEHRRPVHPGPVGVHRRERLDHAVALGPVTAQGGYQRDAGAAGRHAGGGHRGQHRIRAELDEGGHLPVEQQRDAVGEAHRRADVPGPVVGGADATEPAGHVGHHRDAGGLIVEPLGHRP</sequence>
<evidence type="ECO:0000313" key="3">
    <source>
        <dbReference type="Proteomes" id="UP000609879"/>
    </source>
</evidence>
<name>A0ABQ3YKB3_9ACTN</name>
<feature type="compositionally biased region" description="Gly residues" evidence="1">
    <location>
        <begin position="378"/>
        <end position="392"/>
    </location>
</feature>